<reference evidence="1" key="1">
    <citation type="submission" date="2021-06" db="EMBL/GenBank/DDBJ databases">
        <authorList>
            <person name="Kallberg Y."/>
            <person name="Tangrot J."/>
            <person name="Rosling A."/>
        </authorList>
    </citation>
    <scope>NUCLEOTIDE SEQUENCE</scope>
    <source>
        <strain evidence="1">AU212A</strain>
    </source>
</reference>
<organism evidence="1 2">
    <name type="scientific">Scutellospora calospora</name>
    <dbReference type="NCBI Taxonomy" id="85575"/>
    <lineage>
        <taxon>Eukaryota</taxon>
        <taxon>Fungi</taxon>
        <taxon>Fungi incertae sedis</taxon>
        <taxon>Mucoromycota</taxon>
        <taxon>Glomeromycotina</taxon>
        <taxon>Glomeromycetes</taxon>
        <taxon>Diversisporales</taxon>
        <taxon>Gigasporaceae</taxon>
        <taxon>Scutellospora</taxon>
    </lineage>
</organism>
<sequence length="293" mass="34819">DDLVNYSEDETPIQRDMSKRPPDWITKRKITPDGVPIYSYGPKIVHQWSRDMMLLFLDCIEENLDVFWKHTYMFWTWLAKNVFTNKTPEALSQKFRQLRPDNKQIRNFKKKPENAKLIEKIERLYQLLNEKRTWSRDRDVNVNFKYPPGYNQEEANSENNITKPLPTVSLKIDESHLKLAKHLLKYSRSDDNADELRVTIAPELEKVLFMRPKSSKTLSKTADASITLYTDESRLEFKPLIYTLNEDLNKKDDLMSQEIGFVTDMVNNFNEQSTKYFRPPTLELRNEADDYMF</sequence>
<keyword evidence="2" id="KW-1185">Reference proteome</keyword>
<protein>
    <submittedName>
        <fullName evidence="1">5110_t:CDS:1</fullName>
    </submittedName>
</protein>
<proteinExistence type="predicted"/>
<dbReference type="Proteomes" id="UP000789860">
    <property type="component" value="Unassembled WGS sequence"/>
</dbReference>
<evidence type="ECO:0000313" key="1">
    <source>
        <dbReference type="EMBL" id="CAG8678267.1"/>
    </source>
</evidence>
<dbReference type="EMBL" id="CAJVPM010030956">
    <property type="protein sequence ID" value="CAG8678267.1"/>
    <property type="molecule type" value="Genomic_DNA"/>
</dbReference>
<feature type="non-terminal residue" evidence="1">
    <location>
        <position position="293"/>
    </location>
</feature>
<accession>A0ACA9NVK0</accession>
<feature type="non-terminal residue" evidence="1">
    <location>
        <position position="1"/>
    </location>
</feature>
<name>A0ACA9NVK0_9GLOM</name>
<gene>
    <name evidence="1" type="ORF">SCALOS_LOCUS9630</name>
</gene>
<evidence type="ECO:0000313" key="2">
    <source>
        <dbReference type="Proteomes" id="UP000789860"/>
    </source>
</evidence>
<comment type="caution">
    <text evidence="1">The sequence shown here is derived from an EMBL/GenBank/DDBJ whole genome shotgun (WGS) entry which is preliminary data.</text>
</comment>